<reference evidence="4 5" key="1">
    <citation type="submission" date="2024-02" db="EMBL/GenBank/DDBJ databases">
        <title>A draft genome for the cacao thread blight pathogen Marasmius crinis-equi.</title>
        <authorList>
            <person name="Cohen S.P."/>
            <person name="Baruah I.K."/>
            <person name="Amoako-Attah I."/>
            <person name="Bukari Y."/>
            <person name="Meinhardt L.W."/>
            <person name="Bailey B.A."/>
        </authorList>
    </citation>
    <scope>NUCLEOTIDE SEQUENCE [LARGE SCALE GENOMIC DNA]</scope>
    <source>
        <strain evidence="4 5">GH-76</strain>
    </source>
</reference>
<dbReference type="PANTHER" id="PTHR32332">
    <property type="entry name" value="2-NITROPROPANE DIOXYGENASE"/>
    <property type="match status" value="1"/>
</dbReference>
<proteinExistence type="predicted"/>
<gene>
    <name evidence="4" type="ORF">V5O48_002729</name>
</gene>
<dbReference type="PANTHER" id="PTHR32332:SF31">
    <property type="entry name" value="2-NITROPROPANE DIOXYGENASE FAMILY, PUTATIVE (AFU_ORTHOLOGUE AFUA_2G09850)-RELATED"/>
    <property type="match status" value="1"/>
</dbReference>
<dbReference type="CDD" id="cd04730">
    <property type="entry name" value="NPD_like"/>
    <property type="match status" value="1"/>
</dbReference>
<evidence type="ECO:0000313" key="4">
    <source>
        <dbReference type="EMBL" id="KAL0579275.1"/>
    </source>
</evidence>
<keyword evidence="1" id="KW-0285">Flavoprotein</keyword>
<dbReference type="Pfam" id="PF03060">
    <property type="entry name" value="NMO"/>
    <property type="match status" value="1"/>
</dbReference>
<dbReference type="InterPro" id="IPR013785">
    <property type="entry name" value="Aldolase_TIM"/>
</dbReference>
<dbReference type="Proteomes" id="UP001465976">
    <property type="component" value="Unassembled WGS sequence"/>
</dbReference>
<accession>A0ABR3FUU3</accession>
<keyword evidence="2" id="KW-0288">FMN</keyword>
<keyword evidence="5" id="KW-1185">Reference proteome</keyword>
<keyword evidence="3" id="KW-0560">Oxidoreductase</keyword>
<evidence type="ECO:0000313" key="5">
    <source>
        <dbReference type="Proteomes" id="UP001465976"/>
    </source>
</evidence>
<dbReference type="EMBL" id="JBAHYK010000065">
    <property type="protein sequence ID" value="KAL0579275.1"/>
    <property type="molecule type" value="Genomic_DNA"/>
</dbReference>
<dbReference type="Gene3D" id="3.20.20.70">
    <property type="entry name" value="Aldolase class I"/>
    <property type="match status" value="1"/>
</dbReference>
<evidence type="ECO:0000256" key="1">
    <source>
        <dbReference type="ARBA" id="ARBA00022630"/>
    </source>
</evidence>
<evidence type="ECO:0008006" key="6">
    <source>
        <dbReference type="Google" id="ProtNLM"/>
    </source>
</evidence>
<protein>
    <recommendedName>
        <fullName evidence="6">Nitronate monooxygenase domain-containing protein</fullName>
    </recommendedName>
</protein>
<dbReference type="SUPFAM" id="SSF51412">
    <property type="entry name" value="Inosine monophosphate dehydrogenase (IMPDH)"/>
    <property type="match status" value="1"/>
</dbReference>
<comment type="caution">
    <text evidence="4">The sequence shown here is derived from an EMBL/GenBank/DDBJ whole genome shotgun (WGS) entry which is preliminary data.</text>
</comment>
<organism evidence="4 5">
    <name type="scientific">Marasmius crinis-equi</name>
    <dbReference type="NCBI Taxonomy" id="585013"/>
    <lineage>
        <taxon>Eukaryota</taxon>
        <taxon>Fungi</taxon>
        <taxon>Dikarya</taxon>
        <taxon>Basidiomycota</taxon>
        <taxon>Agaricomycotina</taxon>
        <taxon>Agaricomycetes</taxon>
        <taxon>Agaricomycetidae</taxon>
        <taxon>Agaricales</taxon>
        <taxon>Marasmiineae</taxon>
        <taxon>Marasmiaceae</taxon>
        <taxon>Marasmius</taxon>
    </lineage>
</organism>
<dbReference type="InterPro" id="IPR004136">
    <property type="entry name" value="NMO"/>
</dbReference>
<evidence type="ECO:0000256" key="2">
    <source>
        <dbReference type="ARBA" id="ARBA00022643"/>
    </source>
</evidence>
<sequence>MPQVSTPLTRLLQINTPIIAPPMALAHGGVLAANAYLGGGFGFIAAGYRSKEWLQSELDNARGLLSPSRSLPVGVGYFGWELDKQGKEGEKMIEVALENDIRAVWLSFGDNLEKYVKFVREHPRGKDTAVFVLISTVDEGRAVVQDWKVKPDVLVCQGNESGGHGRSASPPLSTLLPTILALLQSSQSKMIPVAAGGLAHSSHIASALTAGASGVVMGTRFLLTPESFYPPHFQERLLKAKAEDTVRTEAFDRARGTTEWPVGVDGRGLINETVRDFDKGISEDELVEKYKQAAEKKDPSRLVVWSGTGIGMIGEGGLRPTKDLIRELNDGCVRYLRDAAKLLED</sequence>
<evidence type="ECO:0000256" key="3">
    <source>
        <dbReference type="ARBA" id="ARBA00023002"/>
    </source>
</evidence>
<name>A0ABR3FUU3_9AGAR</name>